<dbReference type="SUPFAM" id="SSF55785">
    <property type="entry name" value="PYP-like sensor domain (PAS domain)"/>
    <property type="match status" value="3"/>
</dbReference>
<evidence type="ECO:0000256" key="6">
    <source>
        <dbReference type="ARBA" id="ARBA00022777"/>
    </source>
</evidence>
<dbReference type="SUPFAM" id="SSF55874">
    <property type="entry name" value="ATPase domain of HSP90 chaperone/DNA topoisomerase II/histidine kinase"/>
    <property type="match status" value="1"/>
</dbReference>
<dbReference type="GO" id="GO:0005524">
    <property type="term" value="F:ATP binding"/>
    <property type="evidence" value="ECO:0007669"/>
    <property type="project" value="UniProtKB-KW"/>
</dbReference>
<evidence type="ECO:0000256" key="8">
    <source>
        <dbReference type="ARBA" id="ARBA00023012"/>
    </source>
</evidence>
<dbReference type="InterPro" id="IPR036890">
    <property type="entry name" value="HATPase_C_sf"/>
</dbReference>
<keyword evidence="4" id="KW-0808">Transferase</keyword>
<evidence type="ECO:0000259" key="11">
    <source>
        <dbReference type="PROSITE" id="PS50112"/>
    </source>
</evidence>
<evidence type="ECO:0000256" key="5">
    <source>
        <dbReference type="ARBA" id="ARBA00022741"/>
    </source>
</evidence>
<dbReference type="CDD" id="cd00130">
    <property type="entry name" value="PAS"/>
    <property type="match status" value="3"/>
</dbReference>
<evidence type="ECO:0000313" key="13">
    <source>
        <dbReference type="EMBL" id="PPE74305.1"/>
    </source>
</evidence>
<dbReference type="PROSITE" id="PS50113">
    <property type="entry name" value="PAC"/>
    <property type="match status" value="3"/>
</dbReference>
<evidence type="ECO:0000256" key="1">
    <source>
        <dbReference type="ARBA" id="ARBA00000085"/>
    </source>
</evidence>
<proteinExistence type="predicted"/>
<dbReference type="InterPro" id="IPR000700">
    <property type="entry name" value="PAS-assoc_C"/>
</dbReference>
<dbReference type="Proteomes" id="UP000238220">
    <property type="component" value="Unassembled WGS sequence"/>
</dbReference>
<keyword evidence="6 13" id="KW-0418">Kinase</keyword>
<reference evidence="13 14" key="1">
    <citation type="submission" date="2018-02" db="EMBL/GenBank/DDBJ databases">
        <title>Genome sequencing of Solimonas sp. HR-BB.</title>
        <authorList>
            <person name="Lee Y."/>
            <person name="Jeon C.O."/>
        </authorList>
    </citation>
    <scope>NUCLEOTIDE SEQUENCE [LARGE SCALE GENOMIC DNA]</scope>
    <source>
        <strain evidence="13 14">HR-BB</strain>
    </source>
</reference>
<keyword evidence="14" id="KW-1185">Reference proteome</keyword>
<dbReference type="AlphaFoldDB" id="A0A2S5TH62"/>
<dbReference type="Gene3D" id="3.30.565.10">
    <property type="entry name" value="Histidine kinase-like ATPase, C-terminal domain"/>
    <property type="match status" value="1"/>
</dbReference>
<dbReference type="PANTHER" id="PTHR43065">
    <property type="entry name" value="SENSOR HISTIDINE KINASE"/>
    <property type="match status" value="1"/>
</dbReference>
<dbReference type="PROSITE" id="PS50109">
    <property type="entry name" value="HIS_KIN"/>
    <property type="match status" value="1"/>
</dbReference>
<keyword evidence="8" id="KW-0902">Two-component regulatory system</keyword>
<feature type="domain" description="PAS" evidence="11">
    <location>
        <begin position="12"/>
        <end position="65"/>
    </location>
</feature>
<dbReference type="InterPro" id="IPR004358">
    <property type="entry name" value="Sig_transdc_His_kin-like_C"/>
</dbReference>
<dbReference type="EC" id="2.7.13.3" evidence="2"/>
<protein>
    <recommendedName>
        <fullName evidence="2">histidine kinase</fullName>
        <ecNumber evidence="2">2.7.13.3</ecNumber>
    </recommendedName>
</protein>
<feature type="domain" description="Histidine kinase" evidence="10">
    <location>
        <begin position="429"/>
        <end position="660"/>
    </location>
</feature>
<feature type="domain" description="PAC" evidence="12">
    <location>
        <begin position="338"/>
        <end position="388"/>
    </location>
</feature>
<dbReference type="PANTHER" id="PTHR43065:SF47">
    <property type="match status" value="1"/>
</dbReference>
<feature type="domain" description="PAC" evidence="12">
    <location>
        <begin position="215"/>
        <end position="267"/>
    </location>
</feature>
<evidence type="ECO:0000256" key="9">
    <source>
        <dbReference type="SAM" id="Coils"/>
    </source>
</evidence>
<dbReference type="Gene3D" id="1.10.287.130">
    <property type="match status" value="1"/>
</dbReference>
<name>A0A2S5TH62_9GAMM</name>
<dbReference type="InterPro" id="IPR001610">
    <property type="entry name" value="PAC"/>
</dbReference>
<evidence type="ECO:0000313" key="14">
    <source>
        <dbReference type="Proteomes" id="UP000238220"/>
    </source>
</evidence>
<dbReference type="PRINTS" id="PR00344">
    <property type="entry name" value="BCTRLSENSOR"/>
</dbReference>
<organism evidence="13 14">
    <name type="scientific">Solimonas fluminis</name>
    <dbReference type="NCBI Taxonomy" id="2086571"/>
    <lineage>
        <taxon>Bacteria</taxon>
        <taxon>Pseudomonadati</taxon>
        <taxon>Pseudomonadota</taxon>
        <taxon>Gammaproteobacteria</taxon>
        <taxon>Nevskiales</taxon>
        <taxon>Nevskiaceae</taxon>
        <taxon>Solimonas</taxon>
    </lineage>
</organism>
<keyword evidence="5" id="KW-0547">Nucleotide-binding</keyword>
<evidence type="ECO:0000259" key="10">
    <source>
        <dbReference type="PROSITE" id="PS50109"/>
    </source>
</evidence>
<dbReference type="GO" id="GO:0006355">
    <property type="term" value="P:regulation of DNA-templated transcription"/>
    <property type="evidence" value="ECO:0007669"/>
    <property type="project" value="InterPro"/>
</dbReference>
<dbReference type="Gene3D" id="3.30.450.20">
    <property type="entry name" value="PAS domain"/>
    <property type="match status" value="3"/>
</dbReference>
<keyword evidence="7" id="KW-0067">ATP-binding</keyword>
<dbReference type="PROSITE" id="PS50112">
    <property type="entry name" value="PAS"/>
    <property type="match status" value="3"/>
</dbReference>
<comment type="catalytic activity">
    <reaction evidence="1">
        <text>ATP + protein L-histidine = ADP + protein N-phospho-L-histidine.</text>
        <dbReference type="EC" id="2.7.13.3"/>
    </reaction>
</comment>
<dbReference type="InterPro" id="IPR035965">
    <property type="entry name" value="PAS-like_dom_sf"/>
</dbReference>
<dbReference type="GO" id="GO:0000160">
    <property type="term" value="P:phosphorelay signal transduction system"/>
    <property type="evidence" value="ECO:0007669"/>
    <property type="project" value="UniProtKB-KW"/>
</dbReference>
<evidence type="ECO:0000256" key="7">
    <source>
        <dbReference type="ARBA" id="ARBA00022840"/>
    </source>
</evidence>
<accession>A0A2S5TH62</accession>
<dbReference type="SMART" id="SM00387">
    <property type="entry name" value="HATPase_c"/>
    <property type="match status" value="1"/>
</dbReference>
<comment type="caution">
    <text evidence="13">The sequence shown here is derived from an EMBL/GenBank/DDBJ whole genome shotgun (WGS) entry which is preliminary data.</text>
</comment>
<dbReference type="GO" id="GO:0004673">
    <property type="term" value="F:protein histidine kinase activity"/>
    <property type="evidence" value="ECO:0007669"/>
    <property type="project" value="UniProtKB-EC"/>
</dbReference>
<evidence type="ECO:0000259" key="12">
    <source>
        <dbReference type="PROSITE" id="PS50113"/>
    </source>
</evidence>
<dbReference type="InterPro" id="IPR000014">
    <property type="entry name" value="PAS"/>
</dbReference>
<dbReference type="InterPro" id="IPR003594">
    <property type="entry name" value="HATPase_dom"/>
</dbReference>
<dbReference type="SMART" id="SM00091">
    <property type="entry name" value="PAS"/>
    <property type="match status" value="3"/>
</dbReference>
<dbReference type="EMBL" id="PSNW01000004">
    <property type="protein sequence ID" value="PPE74305.1"/>
    <property type="molecule type" value="Genomic_DNA"/>
</dbReference>
<dbReference type="NCBIfam" id="TIGR00229">
    <property type="entry name" value="sensory_box"/>
    <property type="match status" value="3"/>
</dbReference>
<sequence>MGPGDSPGGPQGEALFRLAVEAAPNAMVMVGSDGRIALVNAQTEKLFGYPRSELIGQRIEMLVPQRNRGQHPQQREDYLRDPQTRSMGTGRDLYGLTRDGREVPIEIGLNPLKTGNGTLVLASIIDITERKRIEDAVRRSEARFRLMVSSVKDYAILMLDPQGLVASWNDGAQRLKGYAEPEILGRHFSTFYPPEEIASGRPDRELRRARDEGRFEDEGWRLRRDGSRFWASVIITPMFDEAGALTGYSKVTRDITERKRSEERFRLVVEAAPNAMIMVDAGGRISLVNAQTEKLFGYPREDLIGMPVEMLVPQGRRLGHPTLRESYFGKPQTRAMGSGRDLHGQMRDGRQVPIEIGLNPIETSEGLFVLASIIDITERKRAEQELRNLNQSLAAQIDETSAALAKLQVAQSQLVQAEKLASLGGLVAGISHEINTPVGIGVTAASHLDAEVRNLTRAVAAGGLTKSQFDRFLQSVSQSSDIILMNLRRAAELIQSFKRVAVDQSSEERRRIRLKAYFEEVLVSLRPKMKTTPHRIELDCPEELEMDTIPGAWSQVLTNLVVNALSHAFDPGQAGLMRIEVDCTETGVRVRFRDDGHGIAAENLAKIFDPFFTTRRGQGGTGLGLHIVFNLVHQTLGGSIGVDSAPGHGTCFTILLPQTRRQGAEP</sequence>
<keyword evidence="3" id="KW-0597">Phosphoprotein</keyword>
<gene>
    <name evidence="13" type="ORF">C3942_09765</name>
</gene>
<dbReference type="RefSeq" id="WP_104230193.1">
    <property type="nucleotide sequence ID" value="NZ_PSNW01000004.1"/>
</dbReference>
<dbReference type="Pfam" id="PF02518">
    <property type="entry name" value="HATPase_c"/>
    <property type="match status" value="1"/>
</dbReference>
<feature type="domain" description="PAS" evidence="11">
    <location>
        <begin position="140"/>
        <end position="213"/>
    </location>
</feature>
<dbReference type="Pfam" id="PF13426">
    <property type="entry name" value="PAS_9"/>
    <property type="match status" value="2"/>
</dbReference>
<feature type="coiled-coil region" evidence="9">
    <location>
        <begin position="379"/>
        <end position="410"/>
    </location>
</feature>
<dbReference type="OrthoDB" id="1931120at2"/>
<dbReference type="InterPro" id="IPR013767">
    <property type="entry name" value="PAS_fold"/>
</dbReference>
<dbReference type="InterPro" id="IPR005467">
    <property type="entry name" value="His_kinase_dom"/>
</dbReference>
<feature type="domain" description="PAS" evidence="11">
    <location>
        <begin position="261"/>
        <end position="330"/>
    </location>
</feature>
<evidence type="ECO:0000256" key="4">
    <source>
        <dbReference type="ARBA" id="ARBA00022679"/>
    </source>
</evidence>
<evidence type="ECO:0000256" key="2">
    <source>
        <dbReference type="ARBA" id="ARBA00012438"/>
    </source>
</evidence>
<dbReference type="Pfam" id="PF00989">
    <property type="entry name" value="PAS"/>
    <property type="match status" value="1"/>
</dbReference>
<feature type="domain" description="PAC" evidence="12">
    <location>
        <begin position="89"/>
        <end position="139"/>
    </location>
</feature>
<keyword evidence="9" id="KW-0175">Coiled coil</keyword>
<evidence type="ECO:0000256" key="3">
    <source>
        <dbReference type="ARBA" id="ARBA00022553"/>
    </source>
</evidence>
<dbReference type="SMART" id="SM00086">
    <property type="entry name" value="PAC"/>
    <property type="match status" value="3"/>
</dbReference>